<dbReference type="KEGG" id="rhoz:GXP67_09160"/>
<evidence type="ECO:0000313" key="3">
    <source>
        <dbReference type="Proteomes" id="UP000480178"/>
    </source>
</evidence>
<name>A0A6C0GGA7_9BACT</name>
<proteinExistence type="predicted"/>
<feature type="domain" description="Secretion system C-terminal sorting" evidence="1">
    <location>
        <begin position="525"/>
        <end position="594"/>
    </location>
</feature>
<protein>
    <submittedName>
        <fullName evidence="2">T9SS type A sorting domain-containing protein</fullName>
    </submittedName>
</protein>
<dbReference type="Gene3D" id="2.60.120.260">
    <property type="entry name" value="Galactose-binding domain-like"/>
    <property type="match status" value="1"/>
</dbReference>
<sequence length="596" mass="67064">MLCFFTFPAAAQLQLYPLQNKATEALQPTSKPQARTQADPLTLPFFDDFSTVYGKPDPARWQGRGGVYINNTAAVNPPSKGVATFDGLDSTGTPRDFSRATIQSPTDTLTSRPINLAGQEAANVYLSFFWQARGIGELPDPTDSLLLEFKTADTTWNSILTITGQNTAEFKQEIIAVPALYCHASFQFRFRLFSRPAGPYDAWHIDYVYLDRNRNATDRYVRDVATVDQPASLLKNFTAMPLVQLQADPTQLKDSVYTSIYNSHSRGVFTTYNFKVENIYNSQVLINSAFPDPSPINSLNRQLKGVRLNQAALLPAVDSLLLKYTFSFNTGDDNATIPSVNLQQNDTISGTTVLHNYYAYDDGTAEYGLGLRQRQGRVACKFYVNTPDTLTSIRLYFTRMESDLKGQTFVLRIWSKLDTARSSVLYEKSIPIRYSDTLNKFIDFPLLPNVLVSDTFYVGWQQSSDDILAIGLDKNTNASSQLYYNISGLWEQNTEIQGSAMIRPVFARVTTVGLPENEETRNFVLYPNPTAGRLTWNDDGVSLIEVYDILGKKVKSQVFQPSSTQELNLSQLNPGMYILYIHFKKYVIARKVMVQR</sequence>
<organism evidence="2 3">
    <name type="scientific">Rhodocytophaga rosea</name>
    <dbReference type="NCBI Taxonomy" id="2704465"/>
    <lineage>
        <taxon>Bacteria</taxon>
        <taxon>Pseudomonadati</taxon>
        <taxon>Bacteroidota</taxon>
        <taxon>Cytophagia</taxon>
        <taxon>Cytophagales</taxon>
        <taxon>Rhodocytophagaceae</taxon>
        <taxon>Rhodocytophaga</taxon>
    </lineage>
</organism>
<accession>A0A6C0GGA7</accession>
<dbReference type="RefSeq" id="WP_162442865.1">
    <property type="nucleotide sequence ID" value="NZ_CP048222.1"/>
</dbReference>
<evidence type="ECO:0000259" key="1">
    <source>
        <dbReference type="Pfam" id="PF18962"/>
    </source>
</evidence>
<dbReference type="NCBIfam" id="TIGR04183">
    <property type="entry name" value="Por_Secre_tail"/>
    <property type="match status" value="1"/>
</dbReference>
<reference evidence="2 3" key="1">
    <citation type="submission" date="2020-01" db="EMBL/GenBank/DDBJ databases">
        <authorList>
            <person name="Kim M.K."/>
        </authorList>
    </citation>
    <scope>NUCLEOTIDE SEQUENCE [LARGE SCALE GENOMIC DNA]</scope>
    <source>
        <strain evidence="2 3">172606-1</strain>
    </source>
</reference>
<dbReference type="InterPro" id="IPR026444">
    <property type="entry name" value="Secre_tail"/>
</dbReference>
<dbReference type="EMBL" id="CP048222">
    <property type="protein sequence ID" value="QHT66813.1"/>
    <property type="molecule type" value="Genomic_DNA"/>
</dbReference>
<keyword evidence="3" id="KW-1185">Reference proteome</keyword>
<dbReference type="AlphaFoldDB" id="A0A6C0GGA7"/>
<dbReference type="Proteomes" id="UP000480178">
    <property type="component" value="Chromosome"/>
</dbReference>
<evidence type="ECO:0000313" key="2">
    <source>
        <dbReference type="EMBL" id="QHT66813.1"/>
    </source>
</evidence>
<dbReference type="Pfam" id="PF18962">
    <property type="entry name" value="Por_Secre_tail"/>
    <property type="match status" value="1"/>
</dbReference>
<gene>
    <name evidence="2" type="ORF">GXP67_09160</name>
</gene>